<dbReference type="InterPro" id="IPR022761">
    <property type="entry name" value="Fumarate_lyase_N"/>
</dbReference>
<dbReference type="GO" id="GO:0006099">
    <property type="term" value="P:tricarboxylic acid cycle"/>
    <property type="evidence" value="ECO:0007669"/>
    <property type="project" value="InterPro"/>
</dbReference>
<dbReference type="Pfam" id="PF10415">
    <property type="entry name" value="FumaraseC_C"/>
    <property type="match status" value="1"/>
</dbReference>
<feature type="domain" description="Fumarase C C-terminal" evidence="6">
    <location>
        <begin position="409"/>
        <end position="461"/>
    </location>
</feature>
<evidence type="ECO:0000256" key="4">
    <source>
        <dbReference type="ARBA" id="ARBA00023239"/>
    </source>
</evidence>
<evidence type="ECO:0000256" key="2">
    <source>
        <dbReference type="ARBA" id="ARBA00012992"/>
    </source>
</evidence>
<dbReference type="PROSITE" id="PS00163">
    <property type="entry name" value="FUMARATE_LYASES"/>
    <property type="match status" value="1"/>
</dbReference>
<feature type="domain" description="Fumarate lyase N-terminal" evidence="5">
    <location>
        <begin position="16"/>
        <end position="342"/>
    </location>
</feature>
<dbReference type="InterPro" id="IPR051546">
    <property type="entry name" value="Aspartate_Ammonia-Lyase"/>
</dbReference>
<dbReference type="PANTHER" id="PTHR42696:SF2">
    <property type="entry name" value="ASPARTATE AMMONIA-LYASE"/>
    <property type="match status" value="1"/>
</dbReference>
<gene>
    <name evidence="7" type="ORF">SAMN02745123_03973</name>
</gene>
<dbReference type="InterPro" id="IPR000362">
    <property type="entry name" value="Fumarate_lyase_fam"/>
</dbReference>
<accession>A0A1M6XBJ1</accession>
<evidence type="ECO:0000256" key="1">
    <source>
        <dbReference type="ARBA" id="ARBA00001494"/>
    </source>
</evidence>
<dbReference type="EC" id="4.3.1.1" evidence="2"/>
<dbReference type="PANTHER" id="PTHR42696">
    <property type="entry name" value="ASPARTATE AMMONIA-LYASE"/>
    <property type="match status" value="1"/>
</dbReference>
<dbReference type="PRINTS" id="PR00149">
    <property type="entry name" value="FUMRATELYASE"/>
</dbReference>
<dbReference type="Gene3D" id="1.10.275.10">
    <property type="entry name" value="Fumarase/aspartase (N-terminal domain)"/>
    <property type="match status" value="1"/>
</dbReference>
<dbReference type="NCBIfam" id="NF008909">
    <property type="entry name" value="PRK12273.1"/>
    <property type="match status" value="1"/>
</dbReference>
<evidence type="ECO:0000313" key="8">
    <source>
        <dbReference type="Proteomes" id="UP000183997"/>
    </source>
</evidence>
<keyword evidence="4 7" id="KW-0456">Lyase</keyword>
<dbReference type="Gene3D" id="1.10.40.30">
    <property type="entry name" value="Fumarase/aspartase (C-terminal domain)"/>
    <property type="match status" value="1"/>
</dbReference>
<evidence type="ECO:0000256" key="3">
    <source>
        <dbReference type="ARBA" id="ARBA00022605"/>
    </source>
</evidence>
<dbReference type="GO" id="GO:0008797">
    <property type="term" value="F:aspartate ammonia-lyase activity"/>
    <property type="evidence" value="ECO:0007669"/>
    <property type="project" value="UniProtKB-EC"/>
</dbReference>
<dbReference type="CDD" id="cd01357">
    <property type="entry name" value="Aspartase"/>
    <property type="match status" value="1"/>
</dbReference>
<dbReference type="FunFam" id="1.10.275.10:FF:000001">
    <property type="entry name" value="Fumarate hydratase, mitochondrial"/>
    <property type="match status" value="1"/>
</dbReference>
<dbReference type="STRING" id="1121421.SAMN02745123_03973"/>
<comment type="catalytic activity">
    <reaction evidence="1">
        <text>L-aspartate = fumarate + NH4(+)</text>
        <dbReference type="Rhea" id="RHEA:16601"/>
        <dbReference type="ChEBI" id="CHEBI:28938"/>
        <dbReference type="ChEBI" id="CHEBI:29806"/>
        <dbReference type="ChEBI" id="CHEBI:29991"/>
        <dbReference type="EC" id="4.3.1.1"/>
    </reaction>
</comment>
<dbReference type="InterPro" id="IPR008948">
    <property type="entry name" value="L-Aspartase-like"/>
</dbReference>
<dbReference type="InterPro" id="IPR024083">
    <property type="entry name" value="Fumarase/histidase_N"/>
</dbReference>
<reference evidence="8" key="1">
    <citation type="submission" date="2016-11" db="EMBL/GenBank/DDBJ databases">
        <authorList>
            <person name="Varghese N."/>
            <person name="Submissions S."/>
        </authorList>
    </citation>
    <scope>NUCLEOTIDE SEQUENCE [LARGE SCALE GENOMIC DNA]</scope>
    <source>
        <strain evidence="8">DSM 10349</strain>
    </source>
</reference>
<keyword evidence="3" id="KW-0028">Amino-acid biosynthesis</keyword>
<dbReference type="Gene3D" id="1.20.200.10">
    <property type="entry name" value="Fumarase/aspartase (Central domain)"/>
    <property type="match status" value="1"/>
</dbReference>
<keyword evidence="8" id="KW-1185">Reference proteome</keyword>
<dbReference type="GO" id="GO:0006531">
    <property type="term" value="P:aspartate metabolic process"/>
    <property type="evidence" value="ECO:0007669"/>
    <property type="project" value="TreeGrafter"/>
</dbReference>
<dbReference type="InterPro" id="IPR020557">
    <property type="entry name" value="Fumarate_lyase_CS"/>
</dbReference>
<organism evidence="7 8">
    <name type="scientific">Desulforamulus aeronauticus DSM 10349</name>
    <dbReference type="NCBI Taxonomy" id="1121421"/>
    <lineage>
        <taxon>Bacteria</taxon>
        <taxon>Bacillati</taxon>
        <taxon>Bacillota</taxon>
        <taxon>Clostridia</taxon>
        <taxon>Eubacteriales</taxon>
        <taxon>Peptococcaceae</taxon>
        <taxon>Desulforamulus</taxon>
    </lineage>
</organism>
<dbReference type="SUPFAM" id="SSF48557">
    <property type="entry name" value="L-aspartase-like"/>
    <property type="match status" value="1"/>
</dbReference>
<dbReference type="InterPro" id="IPR018951">
    <property type="entry name" value="Fumarase_C_C"/>
</dbReference>
<dbReference type="Proteomes" id="UP000183997">
    <property type="component" value="Unassembled WGS sequence"/>
</dbReference>
<dbReference type="GO" id="GO:0005829">
    <property type="term" value="C:cytosol"/>
    <property type="evidence" value="ECO:0007669"/>
    <property type="project" value="TreeGrafter"/>
</dbReference>
<name>A0A1M6XBJ1_9FIRM</name>
<dbReference type="RefSeq" id="WP_084082521.1">
    <property type="nucleotide sequence ID" value="NZ_FRAR01000043.1"/>
</dbReference>
<dbReference type="OrthoDB" id="9802809at2"/>
<evidence type="ECO:0000259" key="6">
    <source>
        <dbReference type="Pfam" id="PF10415"/>
    </source>
</evidence>
<sequence>MNELSYRIEQDLIGPREIPVDAYFGIHTLRAAENFSISRQMVHPELIKAVAVVKQAAAETNMALGNLDPVIGNAIFQAAAEVAEGRFADQFIIDALQGGAGTSTNMNVNEVIANRAIEILGGTKGDYSLVHPLNHVNMSQSTNDVYPTALRIASIRLLTHLSQACATLQGVLQEKEAQFAGVLKVGRTEMQDAVPVTLGQEFSAWAEAIARDRWRLYKVEERLRQVNLGGTAVGTGLNAERKYIYSVIERLRSLTGLGLARNENMIDGTQNADVFVEVSGLVKACAASLAKIAGDLRLLSSGPRAGLGEIRLPDLQAGSSIMPGKVNPVIPEMITQAAYQAMAQDLAITLAVQAGQLELNAFLPLITANLLPAMETLGKAMNVMAERCIRGIEAMPEQCLAHLHNSVGMITVITPHVGYDVAAELAKTALKTGLSVRTVILQAELFTEEELDQLLRPEVVTRPGIAGKRKDKTI</sequence>
<dbReference type="FunFam" id="1.20.200.10:FF:000001">
    <property type="entry name" value="Fumarate hydratase, mitochondrial"/>
    <property type="match status" value="1"/>
</dbReference>
<dbReference type="EMBL" id="FRAR01000043">
    <property type="protein sequence ID" value="SHL03249.1"/>
    <property type="molecule type" value="Genomic_DNA"/>
</dbReference>
<dbReference type="FunFam" id="1.10.40.30:FF:000002">
    <property type="entry name" value="Fumarate hydratase class II"/>
    <property type="match status" value="1"/>
</dbReference>
<proteinExistence type="predicted"/>
<evidence type="ECO:0000313" key="7">
    <source>
        <dbReference type="EMBL" id="SHL03249.1"/>
    </source>
</evidence>
<dbReference type="GO" id="GO:0008652">
    <property type="term" value="P:amino acid biosynthetic process"/>
    <property type="evidence" value="ECO:0007669"/>
    <property type="project" value="UniProtKB-KW"/>
</dbReference>
<dbReference type="AlphaFoldDB" id="A0A1M6XBJ1"/>
<dbReference type="Pfam" id="PF00206">
    <property type="entry name" value="Lyase_1"/>
    <property type="match status" value="1"/>
</dbReference>
<protein>
    <recommendedName>
        <fullName evidence="2">aspartate ammonia-lyase</fullName>
        <ecNumber evidence="2">4.3.1.1</ecNumber>
    </recommendedName>
</protein>
<evidence type="ECO:0000259" key="5">
    <source>
        <dbReference type="Pfam" id="PF00206"/>
    </source>
</evidence>